<evidence type="ECO:0000313" key="3">
    <source>
        <dbReference type="EMBL" id="GAV65858.1"/>
    </source>
</evidence>
<feature type="domain" description="Retrovirus-related Pol polyprotein from transposon TNT 1-94-like beta-barrel" evidence="2">
    <location>
        <begin position="156"/>
        <end position="228"/>
    </location>
</feature>
<dbReference type="EMBL" id="BDDD01000436">
    <property type="protein sequence ID" value="GAV65858.1"/>
    <property type="molecule type" value="Genomic_DNA"/>
</dbReference>
<feature type="compositionally biased region" description="Gly residues" evidence="1">
    <location>
        <begin position="63"/>
        <end position="72"/>
    </location>
</feature>
<dbReference type="Proteomes" id="UP000187406">
    <property type="component" value="Unassembled WGS sequence"/>
</dbReference>
<keyword evidence="4" id="KW-1185">Reference proteome</keyword>
<sequence>MLHFVPPDHSALATLTKPPLPVPHGSVGNQVDKSMRHCDYCDKDNHTRETCIKLHGRPRGRGGRTGSGGGRFGSRVRSLSQAHFFEGSASTLPYEIALVFSQYQILALQHMLSQQSEPSSTSSSTNASHSSTSNLAHSGIISSVYNVSSLPSSSKWCLDSSANEHMTSSSEVFDSYTPCFGRGKIRVADDSLSLISGKGRVLCAPSISLSFVLHVLGLCANLLSIYHLCLELNCFVAFFSTHCVF</sequence>
<accession>A0A1Q3BD21</accession>
<evidence type="ECO:0000256" key="1">
    <source>
        <dbReference type="SAM" id="MobiDB-lite"/>
    </source>
</evidence>
<organism evidence="3 4">
    <name type="scientific">Cephalotus follicularis</name>
    <name type="common">Albany pitcher plant</name>
    <dbReference type="NCBI Taxonomy" id="3775"/>
    <lineage>
        <taxon>Eukaryota</taxon>
        <taxon>Viridiplantae</taxon>
        <taxon>Streptophyta</taxon>
        <taxon>Embryophyta</taxon>
        <taxon>Tracheophyta</taxon>
        <taxon>Spermatophyta</taxon>
        <taxon>Magnoliopsida</taxon>
        <taxon>eudicotyledons</taxon>
        <taxon>Gunneridae</taxon>
        <taxon>Pentapetalae</taxon>
        <taxon>rosids</taxon>
        <taxon>fabids</taxon>
        <taxon>Oxalidales</taxon>
        <taxon>Cephalotaceae</taxon>
        <taxon>Cephalotus</taxon>
    </lineage>
</organism>
<reference evidence="4" key="1">
    <citation type="submission" date="2016-04" db="EMBL/GenBank/DDBJ databases">
        <title>Cephalotus genome sequencing.</title>
        <authorList>
            <person name="Fukushima K."/>
            <person name="Hasebe M."/>
            <person name="Fang X."/>
        </authorList>
    </citation>
    <scope>NUCLEOTIDE SEQUENCE [LARGE SCALE GENOMIC DNA]</scope>
    <source>
        <strain evidence="4">cv. St1</strain>
    </source>
</reference>
<evidence type="ECO:0000259" key="2">
    <source>
        <dbReference type="Pfam" id="PF22936"/>
    </source>
</evidence>
<proteinExistence type="predicted"/>
<comment type="caution">
    <text evidence="3">The sequence shown here is derived from an EMBL/GenBank/DDBJ whole genome shotgun (WGS) entry which is preliminary data.</text>
</comment>
<dbReference type="OrthoDB" id="1745225at2759"/>
<dbReference type="AlphaFoldDB" id="A0A1Q3BD21"/>
<name>A0A1Q3BD21_CEPFO</name>
<dbReference type="Pfam" id="PF22936">
    <property type="entry name" value="Pol_BBD"/>
    <property type="match status" value="1"/>
</dbReference>
<dbReference type="InterPro" id="IPR054722">
    <property type="entry name" value="PolX-like_BBD"/>
</dbReference>
<evidence type="ECO:0000313" key="4">
    <source>
        <dbReference type="Proteomes" id="UP000187406"/>
    </source>
</evidence>
<gene>
    <name evidence="3" type="ORF">CFOL_v3_09372</name>
</gene>
<dbReference type="InParanoid" id="A0A1Q3BD21"/>
<protein>
    <recommendedName>
        <fullName evidence="2">Retrovirus-related Pol polyprotein from transposon TNT 1-94-like beta-barrel domain-containing protein</fullName>
    </recommendedName>
</protein>
<feature type="region of interest" description="Disordered" evidence="1">
    <location>
        <begin position="54"/>
        <end position="73"/>
    </location>
</feature>